<proteinExistence type="predicted"/>
<reference evidence="1 2" key="1">
    <citation type="submission" date="2015-11" db="EMBL/GenBank/DDBJ databases">
        <title>Genomic analysis of 38 Legionella species identifies large and diverse effector repertoires.</title>
        <authorList>
            <person name="Burstein D."/>
            <person name="Amaro F."/>
            <person name="Zusman T."/>
            <person name="Lifshitz Z."/>
            <person name="Cohen O."/>
            <person name="Gilbert J.A."/>
            <person name="Pupko T."/>
            <person name="Shuman H.A."/>
            <person name="Segal G."/>
        </authorList>
    </citation>
    <scope>NUCLEOTIDE SEQUENCE [LARGE SCALE GENOMIC DNA]</scope>
    <source>
        <strain evidence="1 2">ATCC 49504</strain>
    </source>
</reference>
<dbReference type="AlphaFoldDB" id="A0A0W0U8W1"/>
<evidence type="ECO:0000313" key="1">
    <source>
        <dbReference type="EMBL" id="KTD04203.1"/>
    </source>
</evidence>
<keyword evidence="2" id="KW-1185">Reference proteome</keyword>
<evidence type="ECO:0000313" key="2">
    <source>
        <dbReference type="Proteomes" id="UP000054785"/>
    </source>
</evidence>
<dbReference type="Proteomes" id="UP000054785">
    <property type="component" value="Unassembled WGS sequence"/>
</dbReference>
<dbReference type="PANTHER" id="PTHR34475:SF1">
    <property type="entry name" value="CYTOSKELETON PROTEIN RODZ"/>
    <property type="match status" value="1"/>
</dbReference>
<dbReference type="GO" id="GO:0003677">
    <property type="term" value="F:DNA binding"/>
    <property type="evidence" value="ECO:0007669"/>
    <property type="project" value="UniProtKB-KW"/>
</dbReference>
<dbReference type="PATRIC" id="fig|45065.4.peg.249"/>
<dbReference type="OrthoDB" id="9790252at2"/>
<organism evidence="1 2">
    <name type="scientific">Legionella geestiana</name>
    <dbReference type="NCBI Taxonomy" id="45065"/>
    <lineage>
        <taxon>Bacteria</taxon>
        <taxon>Pseudomonadati</taxon>
        <taxon>Pseudomonadota</taxon>
        <taxon>Gammaproteobacteria</taxon>
        <taxon>Legionellales</taxon>
        <taxon>Legionellaceae</taxon>
        <taxon>Legionella</taxon>
    </lineage>
</organism>
<dbReference type="InterPro" id="IPR010982">
    <property type="entry name" value="Lambda_DNA-bd_dom_sf"/>
</dbReference>
<protein>
    <submittedName>
        <fullName evidence="1">DNA-binding protein</fullName>
    </submittedName>
</protein>
<dbReference type="STRING" id="45065.Lgee_0233"/>
<sequence length="193" mass="21789">MNTTTYTEESPVPGSQKPGALLAGVRMQKGYSTEYVAGKLHLRVNMIELLEADAYHKMPEPVFIKGYLRAYAKLLGVRPDPLLEVFNGLHHEERSYEKPLWQSRRVEPHRDHRMIRWMTAVFALGLLVAIGLWWQSSRGEQHGFFTAHSTAENAATASAESPESEIRLTDLSRMESLLSAPQETLTPLEQTGE</sequence>
<accession>A0A0W0U8W1</accession>
<dbReference type="InterPro" id="IPR050400">
    <property type="entry name" value="Bact_Cytoskel_RodZ"/>
</dbReference>
<dbReference type="RefSeq" id="WP_028387097.1">
    <property type="nucleotide sequence ID" value="NZ_CAAAHN010000001.1"/>
</dbReference>
<dbReference type="Gene3D" id="1.10.260.40">
    <property type="entry name" value="lambda repressor-like DNA-binding domains"/>
    <property type="match status" value="1"/>
</dbReference>
<dbReference type="EMBL" id="LNYC01000005">
    <property type="protein sequence ID" value="KTD04203.1"/>
    <property type="molecule type" value="Genomic_DNA"/>
</dbReference>
<name>A0A0W0U8W1_9GAMM</name>
<keyword evidence="1" id="KW-0238">DNA-binding</keyword>
<gene>
    <name evidence="1" type="ORF">Lgee_0233</name>
</gene>
<dbReference type="Pfam" id="PF13413">
    <property type="entry name" value="HTH_25"/>
    <property type="match status" value="1"/>
</dbReference>
<dbReference type="PANTHER" id="PTHR34475">
    <property type="match status" value="1"/>
</dbReference>
<comment type="caution">
    <text evidence="1">The sequence shown here is derived from an EMBL/GenBank/DDBJ whole genome shotgun (WGS) entry which is preliminary data.</text>
</comment>